<reference evidence="2" key="1">
    <citation type="submission" date="2021-02" db="EMBL/GenBank/DDBJ databases">
        <title>First Annotated Genome of the Yellow-green Alga Tribonema minus.</title>
        <authorList>
            <person name="Mahan K.M."/>
        </authorList>
    </citation>
    <scope>NUCLEOTIDE SEQUENCE</scope>
    <source>
        <strain evidence="2">UTEX B ZZ1240</strain>
    </source>
</reference>
<dbReference type="EMBL" id="JAFCMP010000379">
    <property type="protein sequence ID" value="KAG5180597.1"/>
    <property type="molecule type" value="Genomic_DNA"/>
</dbReference>
<name>A0A836CCJ1_9STRA</name>
<protein>
    <submittedName>
        <fullName evidence="2">Uncharacterized protein</fullName>
    </submittedName>
</protein>
<feature type="compositionally biased region" description="Basic and acidic residues" evidence="1">
    <location>
        <begin position="271"/>
        <end position="285"/>
    </location>
</feature>
<comment type="caution">
    <text evidence="2">The sequence shown here is derived from an EMBL/GenBank/DDBJ whole genome shotgun (WGS) entry which is preliminary data.</text>
</comment>
<feature type="region of interest" description="Disordered" evidence="1">
    <location>
        <begin position="87"/>
        <end position="131"/>
    </location>
</feature>
<feature type="compositionally biased region" description="Basic and acidic residues" evidence="1">
    <location>
        <begin position="93"/>
        <end position="103"/>
    </location>
</feature>
<feature type="region of interest" description="Disordered" evidence="1">
    <location>
        <begin position="203"/>
        <end position="258"/>
    </location>
</feature>
<sequence>MAYSENDQTAHNLNEVRSQMPKQRTLACGSGAELLDSEVNEEYLIVAFASSAYTPSVPGKEDCGTVEGSGGCKGDDAIAVPKLVATASGAEASEQHERTKEEGGFGSGVGDKGDNAGSAERAPENDGELDSAWVGEEASQKLSHEIMQFQHLVALNASETSARNAIIFQLRQIVRRVFGPETVFSSGGSSGKRVIGTEQDAVNACEPTSSSTKPPSVVQPSDQHEPLHISETSHGNPPLKRAKLMEPNTPGSNSCSTAVASAAEDATAAVNDREACASSTRDDSSRSSPLTAVPNDEKPVAVIAPSGTVVKTQPDASDTAVASKLGATSQHDSSTVSAADRVVVDSQAAVDAADGGDGAADSVTKSAAVAAVLRKRTREEEAGQLQPPPGIVSDHLQRIAALNKLQQLASTLRESRGGIGSHRLGVLLGYYLQQFGAGKDLAHLLWGFLGYWSRHLAWDTK</sequence>
<dbReference type="Proteomes" id="UP000664859">
    <property type="component" value="Unassembled WGS sequence"/>
</dbReference>
<proteinExistence type="predicted"/>
<evidence type="ECO:0000313" key="3">
    <source>
        <dbReference type="Proteomes" id="UP000664859"/>
    </source>
</evidence>
<feature type="compositionally biased region" description="Low complexity" evidence="1">
    <location>
        <begin position="207"/>
        <end position="221"/>
    </location>
</feature>
<feature type="region of interest" description="Disordered" evidence="1">
    <location>
        <begin position="1"/>
        <end position="22"/>
    </location>
</feature>
<dbReference type="AlphaFoldDB" id="A0A836CCJ1"/>
<evidence type="ECO:0000256" key="1">
    <source>
        <dbReference type="SAM" id="MobiDB-lite"/>
    </source>
</evidence>
<feature type="region of interest" description="Disordered" evidence="1">
    <location>
        <begin position="270"/>
        <end position="299"/>
    </location>
</feature>
<accession>A0A836CCJ1</accession>
<evidence type="ECO:0000313" key="2">
    <source>
        <dbReference type="EMBL" id="KAG5180597.1"/>
    </source>
</evidence>
<organism evidence="2 3">
    <name type="scientific">Tribonema minus</name>
    <dbReference type="NCBI Taxonomy" id="303371"/>
    <lineage>
        <taxon>Eukaryota</taxon>
        <taxon>Sar</taxon>
        <taxon>Stramenopiles</taxon>
        <taxon>Ochrophyta</taxon>
        <taxon>PX clade</taxon>
        <taxon>Xanthophyceae</taxon>
        <taxon>Tribonematales</taxon>
        <taxon>Tribonemataceae</taxon>
        <taxon>Tribonema</taxon>
    </lineage>
</organism>
<gene>
    <name evidence="2" type="ORF">JKP88DRAFT_246709</name>
</gene>
<keyword evidence="3" id="KW-1185">Reference proteome</keyword>